<keyword evidence="1" id="KW-0863">Zinc-finger</keyword>
<keyword evidence="4" id="KW-1185">Reference proteome</keyword>
<sequence>MYICFICSSLFSSINQLMLHLKIYHHLGAQSTYKSKQQDCIRDFQGSEHFRQHLNRVHSNTTPEFTINELVIVPPIHDSDKVVSISEEIVNSNEIDINRNFDNAEIGDSSRPFEKVVRDCALQFITNLFTKPNVTESLRGRYTRNI</sequence>
<dbReference type="Gene3D" id="3.30.160.60">
    <property type="entry name" value="Classic Zinc Finger"/>
    <property type="match status" value="1"/>
</dbReference>
<dbReference type="PROSITE" id="PS50157">
    <property type="entry name" value="ZINC_FINGER_C2H2_2"/>
    <property type="match status" value="2"/>
</dbReference>
<gene>
    <name evidence="3" type="ORF">MEUPH1_LOCUS25998</name>
</gene>
<evidence type="ECO:0000313" key="4">
    <source>
        <dbReference type="Proteomes" id="UP001160148"/>
    </source>
</evidence>
<dbReference type="Proteomes" id="UP001160148">
    <property type="component" value="Unassembled WGS sequence"/>
</dbReference>
<dbReference type="EMBL" id="CARXXK010001018">
    <property type="protein sequence ID" value="CAI6372070.1"/>
    <property type="molecule type" value="Genomic_DNA"/>
</dbReference>
<dbReference type="GO" id="GO:0008270">
    <property type="term" value="F:zinc ion binding"/>
    <property type="evidence" value="ECO:0007669"/>
    <property type="project" value="UniProtKB-KW"/>
</dbReference>
<keyword evidence="1" id="KW-0862">Zinc</keyword>
<protein>
    <recommendedName>
        <fullName evidence="2">C2H2-type domain-containing protein</fullName>
    </recommendedName>
</protein>
<dbReference type="PROSITE" id="PS00028">
    <property type="entry name" value="ZINC_FINGER_C2H2_1"/>
    <property type="match status" value="1"/>
</dbReference>
<feature type="domain" description="C2H2-type" evidence="2">
    <location>
        <begin position="33"/>
        <end position="63"/>
    </location>
</feature>
<dbReference type="InterPro" id="IPR013087">
    <property type="entry name" value="Znf_C2H2_type"/>
</dbReference>
<evidence type="ECO:0000259" key="2">
    <source>
        <dbReference type="PROSITE" id="PS50157"/>
    </source>
</evidence>
<accession>A0AAV0XU71</accession>
<reference evidence="3 4" key="1">
    <citation type="submission" date="2023-01" db="EMBL/GenBank/DDBJ databases">
        <authorList>
            <person name="Whitehead M."/>
        </authorList>
    </citation>
    <scope>NUCLEOTIDE SEQUENCE [LARGE SCALE GENOMIC DNA]</scope>
</reference>
<feature type="domain" description="C2H2-type" evidence="2">
    <location>
        <begin position="2"/>
        <end position="31"/>
    </location>
</feature>
<dbReference type="AlphaFoldDB" id="A0AAV0XU71"/>
<evidence type="ECO:0000256" key="1">
    <source>
        <dbReference type="PROSITE-ProRule" id="PRU00042"/>
    </source>
</evidence>
<comment type="caution">
    <text evidence="3">The sequence shown here is derived from an EMBL/GenBank/DDBJ whole genome shotgun (WGS) entry which is preliminary data.</text>
</comment>
<name>A0AAV0XU71_9HEMI</name>
<evidence type="ECO:0000313" key="3">
    <source>
        <dbReference type="EMBL" id="CAI6372070.1"/>
    </source>
</evidence>
<organism evidence="3 4">
    <name type="scientific">Macrosiphum euphorbiae</name>
    <name type="common">potato aphid</name>
    <dbReference type="NCBI Taxonomy" id="13131"/>
    <lineage>
        <taxon>Eukaryota</taxon>
        <taxon>Metazoa</taxon>
        <taxon>Ecdysozoa</taxon>
        <taxon>Arthropoda</taxon>
        <taxon>Hexapoda</taxon>
        <taxon>Insecta</taxon>
        <taxon>Pterygota</taxon>
        <taxon>Neoptera</taxon>
        <taxon>Paraneoptera</taxon>
        <taxon>Hemiptera</taxon>
        <taxon>Sternorrhyncha</taxon>
        <taxon>Aphidomorpha</taxon>
        <taxon>Aphidoidea</taxon>
        <taxon>Aphididae</taxon>
        <taxon>Macrosiphini</taxon>
        <taxon>Macrosiphum</taxon>
    </lineage>
</organism>
<keyword evidence="1" id="KW-0479">Metal-binding</keyword>
<proteinExistence type="predicted"/>